<dbReference type="Proteomes" id="UP001229955">
    <property type="component" value="Chromosome"/>
</dbReference>
<dbReference type="PANTHER" id="PTHR36511">
    <property type="entry name" value="MERR FAMILY BACTERIAL REGULATORY PROTEIN"/>
    <property type="match status" value="1"/>
</dbReference>
<dbReference type="PANTHER" id="PTHR36511:SF4">
    <property type="entry name" value="ANTITOXIN MQSA"/>
    <property type="match status" value="1"/>
</dbReference>
<gene>
    <name evidence="5" type="ORF">Strain138_001762</name>
    <name evidence="6" type="ORF">Strain318_001761</name>
</gene>
<dbReference type="PROSITE" id="PS50943">
    <property type="entry name" value="HTH_CROC1"/>
    <property type="match status" value="1"/>
</dbReference>
<dbReference type="KEGG" id="pspc:Strain318_001761"/>
<dbReference type="Gene3D" id="1.10.260.40">
    <property type="entry name" value="lambda repressor-like DNA-binding domains"/>
    <property type="match status" value="1"/>
</dbReference>
<keyword evidence="7" id="KW-1185">Reference proteome</keyword>
<evidence type="ECO:0000256" key="2">
    <source>
        <dbReference type="ARBA" id="ARBA00023125"/>
    </source>
</evidence>
<dbReference type="Pfam" id="PF01381">
    <property type="entry name" value="HTH_3"/>
    <property type="match status" value="1"/>
</dbReference>
<dbReference type="InterPro" id="IPR010982">
    <property type="entry name" value="Lambda_DNA-bd_dom_sf"/>
</dbReference>
<evidence type="ECO:0000256" key="1">
    <source>
        <dbReference type="ARBA" id="ARBA00023015"/>
    </source>
</evidence>
<evidence type="ECO:0000313" key="6">
    <source>
        <dbReference type="EMBL" id="WKW15376.1"/>
    </source>
</evidence>
<accession>A0AA49JV42</accession>
<reference evidence="6" key="1">
    <citation type="submission" date="2023-07" db="EMBL/GenBank/DDBJ databases">
        <authorList>
            <person name="Haufschild T."/>
            <person name="Kallscheuer N."/>
            <person name="Hammer J."/>
            <person name="Kohn T."/>
            <person name="Kabuu M."/>
            <person name="Jogler M."/>
            <person name="Wohfarth N."/>
            <person name="Heuer A."/>
            <person name="Rohde M."/>
            <person name="van Teeseling M.C.F."/>
            <person name="Jogler C."/>
        </authorList>
    </citation>
    <scope>NUCLEOTIDE SEQUENCE</scope>
    <source>
        <strain evidence="5">Strain 138</strain>
        <strain evidence="6">Strain 318</strain>
    </source>
</reference>
<dbReference type="EMBL" id="CP130612">
    <property type="protein sequence ID" value="WKW12469.1"/>
    <property type="molecule type" value="Genomic_DNA"/>
</dbReference>
<protein>
    <submittedName>
        <fullName evidence="6">Helix-turn-helix domain-containing protein</fullName>
    </submittedName>
</protein>
<organism evidence="6 7">
    <name type="scientific">Pseudogemmatithrix spongiicola</name>
    <dbReference type="NCBI Taxonomy" id="3062599"/>
    <lineage>
        <taxon>Bacteria</taxon>
        <taxon>Pseudomonadati</taxon>
        <taxon>Gemmatimonadota</taxon>
        <taxon>Gemmatimonadia</taxon>
        <taxon>Gemmatimonadales</taxon>
        <taxon>Gemmatimonadaceae</taxon>
        <taxon>Pseudogemmatithrix</taxon>
    </lineage>
</organism>
<dbReference type="InterPro" id="IPR052359">
    <property type="entry name" value="HTH-type_reg/antitoxin"/>
</dbReference>
<accession>A0AA49K0E4</accession>
<dbReference type="SUPFAM" id="SSF47413">
    <property type="entry name" value="lambda repressor-like DNA-binding domains"/>
    <property type="match status" value="1"/>
</dbReference>
<keyword evidence="1" id="KW-0805">Transcription regulation</keyword>
<feature type="domain" description="HTH cro/C1-type" evidence="4">
    <location>
        <begin position="41"/>
        <end position="75"/>
    </location>
</feature>
<dbReference type="EMBL" id="CP130613">
    <property type="protein sequence ID" value="WKW15376.1"/>
    <property type="molecule type" value="Genomic_DNA"/>
</dbReference>
<evidence type="ECO:0000256" key="3">
    <source>
        <dbReference type="ARBA" id="ARBA00023163"/>
    </source>
</evidence>
<dbReference type="GO" id="GO:0003677">
    <property type="term" value="F:DNA binding"/>
    <property type="evidence" value="ECO:0007669"/>
    <property type="project" value="UniProtKB-KW"/>
</dbReference>
<evidence type="ECO:0000259" key="4">
    <source>
        <dbReference type="PROSITE" id="PS50943"/>
    </source>
</evidence>
<evidence type="ECO:0000313" key="7">
    <source>
        <dbReference type="Proteomes" id="UP001229955"/>
    </source>
</evidence>
<sequence length="113" mass="12668">MRKDMFDELMRSVREMKEVEAGRMKPARVTYVEDLIDDVPRLRASFGLSQRKFAALIGISVATLQNWEQGRRVPDGPAKVLLRVAATHPEALLAVSAQAAGRRVPVRGRKTRV</sequence>
<dbReference type="RefSeq" id="WP_367885347.1">
    <property type="nucleotide sequence ID" value="NZ_CP130612.1"/>
</dbReference>
<keyword evidence="3" id="KW-0804">Transcription</keyword>
<name>A0AA49K0E4_9BACT</name>
<proteinExistence type="predicted"/>
<dbReference type="SMART" id="SM00530">
    <property type="entry name" value="HTH_XRE"/>
    <property type="match status" value="1"/>
</dbReference>
<dbReference type="AlphaFoldDB" id="A0AA49K0E4"/>
<keyword evidence="2" id="KW-0238">DNA-binding</keyword>
<evidence type="ECO:0000313" key="5">
    <source>
        <dbReference type="EMBL" id="WKW12469.1"/>
    </source>
</evidence>
<dbReference type="CDD" id="cd00093">
    <property type="entry name" value="HTH_XRE"/>
    <property type="match status" value="1"/>
</dbReference>
<dbReference type="InterPro" id="IPR001387">
    <property type="entry name" value="Cro/C1-type_HTH"/>
</dbReference>